<proteinExistence type="predicted"/>
<dbReference type="RefSeq" id="WP_264319615.1">
    <property type="nucleotide sequence ID" value="NZ_JADEXN010000007.1"/>
</dbReference>
<evidence type="ECO:0000313" key="2">
    <source>
        <dbReference type="Proteomes" id="UP000621799"/>
    </source>
</evidence>
<dbReference type="Proteomes" id="UP000621799">
    <property type="component" value="Unassembled WGS sequence"/>
</dbReference>
<evidence type="ECO:0000313" key="1">
    <source>
        <dbReference type="EMBL" id="MBE9039353.1"/>
    </source>
</evidence>
<dbReference type="EMBL" id="JADEXN010000007">
    <property type="protein sequence ID" value="MBE9039353.1"/>
    <property type="molecule type" value="Genomic_DNA"/>
</dbReference>
<comment type="caution">
    <text evidence="1">The sequence shown here is derived from an EMBL/GenBank/DDBJ whole genome shotgun (WGS) entry which is preliminary data.</text>
</comment>
<reference evidence="1" key="1">
    <citation type="submission" date="2020-10" db="EMBL/GenBank/DDBJ databases">
        <authorList>
            <person name="Castelo-Branco R."/>
            <person name="Eusebio N."/>
            <person name="Adriana R."/>
            <person name="Vieira A."/>
            <person name="Brugerolle De Fraissinette N."/>
            <person name="Rezende De Castro R."/>
            <person name="Schneider M.P."/>
            <person name="Vasconcelos V."/>
            <person name="Leao P.N."/>
        </authorList>
    </citation>
    <scope>NUCLEOTIDE SEQUENCE</scope>
    <source>
        <strain evidence="1">LEGE 11467</strain>
    </source>
</reference>
<sequence length="106" mass="11612">MPYEASSMMEFDELADRIKSMSSEQRAELAQKLLGQNHGSTLIMGGTNVINNSFAIQLNGNAEEMSQQLKNVPPEVVDELLELLKAVALKVAKEDKSSPPQQTNGH</sequence>
<dbReference type="AlphaFoldDB" id="A0A928Z765"/>
<gene>
    <name evidence="1" type="ORF">IQ235_00900</name>
</gene>
<name>A0A928Z765_9CYAN</name>
<accession>A0A928Z765</accession>
<protein>
    <submittedName>
        <fullName evidence="1">Uncharacterized protein</fullName>
    </submittedName>
</protein>
<keyword evidence="2" id="KW-1185">Reference proteome</keyword>
<organism evidence="1 2">
    <name type="scientific">Zarconia navalis LEGE 11467</name>
    <dbReference type="NCBI Taxonomy" id="1828826"/>
    <lineage>
        <taxon>Bacteria</taxon>
        <taxon>Bacillati</taxon>
        <taxon>Cyanobacteriota</taxon>
        <taxon>Cyanophyceae</taxon>
        <taxon>Oscillatoriophycideae</taxon>
        <taxon>Oscillatoriales</taxon>
        <taxon>Oscillatoriales incertae sedis</taxon>
        <taxon>Zarconia</taxon>
        <taxon>Zarconia navalis</taxon>
    </lineage>
</organism>